<reference evidence="8" key="3">
    <citation type="submission" date="2018-08" db="EMBL/GenBank/DDBJ databases">
        <title>Leveraging single-cell genomics to expand the Fungal Tree of Life.</title>
        <authorList>
            <consortium name="DOE Joint Genome Institute"/>
            <person name="Ahrendt S.R."/>
            <person name="Quandt C.A."/>
            <person name="Ciobanu D."/>
            <person name="Clum A."/>
            <person name="Salamov A."/>
            <person name="Andreopoulos B."/>
            <person name="Cheng J.-F."/>
            <person name="Woyke T."/>
            <person name="Pelin A."/>
            <person name="Henrissat B."/>
            <person name="Reynolds N."/>
            <person name="Benny G.L."/>
            <person name="Smith M.E."/>
            <person name="James T.Y."/>
            <person name="Grigoriev I.V."/>
        </authorList>
    </citation>
    <scope>NUCLEOTIDE SEQUENCE</scope>
    <source>
        <strain evidence="8">ATCC 52028</strain>
    </source>
</reference>
<dbReference type="GO" id="GO:0005096">
    <property type="term" value="F:GTPase activator activity"/>
    <property type="evidence" value="ECO:0007669"/>
    <property type="project" value="TreeGrafter"/>
</dbReference>
<protein>
    <recommendedName>
        <fullName evidence="3">TBC1 domain family member 7</fullName>
    </recommendedName>
</protein>
<organism evidence="8">
    <name type="scientific">Caulochytrium protostelioides</name>
    <dbReference type="NCBI Taxonomy" id="1555241"/>
    <lineage>
        <taxon>Eukaryota</taxon>
        <taxon>Fungi</taxon>
        <taxon>Fungi incertae sedis</taxon>
        <taxon>Chytridiomycota</taxon>
        <taxon>Chytridiomycota incertae sedis</taxon>
        <taxon>Chytridiomycetes</taxon>
        <taxon>Caulochytriales</taxon>
        <taxon>Caulochytriaceae</taxon>
        <taxon>Caulochytrium</taxon>
    </lineage>
</organism>
<dbReference type="Proteomes" id="UP000268535">
    <property type="component" value="Unassembled WGS sequence"/>
</dbReference>
<dbReference type="SUPFAM" id="SSF47923">
    <property type="entry name" value="Ypt/Rab-GAP domain of gyp1p"/>
    <property type="match status" value="2"/>
</dbReference>
<dbReference type="Gene3D" id="1.10.472.80">
    <property type="entry name" value="Ypt/Rab-GAP domain of gyp1p, domain 3"/>
    <property type="match status" value="1"/>
</dbReference>
<dbReference type="PANTHER" id="PTHR13530">
    <property type="entry name" value="TBC1 DOMAIN FAMILY MEMBER 7"/>
    <property type="match status" value="1"/>
</dbReference>
<evidence type="ECO:0000256" key="1">
    <source>
        <dbReference type="ARBA" id="ARBA00004514"/>
    </source>
</evidence>
<dbReference type="OrthoDB" id="159449at2759"/>
<evidence type="ECO:0000256" key="6">
    <source>
        <dbReference type="SAM" id="Phobius"/>
    </source>
</evidence>
<dbReference type="InterPro" id="IPR000195">
    <property type="entry name" value="Rab-GAP-TBC_dom"/>
</dbReference>
<keyword evidence="6" id="KW-0472">Membrane</keyword>
<keyword evidence="6" id="KW-1133">Transmembrane helix</keyword>
<dbReference type="EMBL" id="ML014147">
    <property type="protein sequence ID" value="RKP02273.1"/>
    <property type="molecule type" value="Genomic_DNA"/>
</dbReference>
<dbReference type="EMBL" id="ML009583">
    <property type="protein sequence ID" value="RKO96832.1"/>
    <property type="molecule type" value="Genomic_DNA"/>
</dbReference>
<keyword evidence="4" id="KW-0458">Lysosome</keyword>
<dbReference type="InterPro" id="IPR035969">
    <property type="entry name" value="Rab-GAP_TBC_sf"/>
</dbReference>
<sequence>MNHNFRKSYYSVLGVRSIEAKLSLESVLQSTVSVLDVDKLVKLCLWVRIPQRYRPLVWKVLLGVVSTDKQTWPRVDAVHAQHFADLLHAVLRLHDVPALQRDLSRDRSHVDGHGHVAEYDRHDRRTPALMAGPGFANADLDRAGLHTTGVDVDADVDDGDLPELTPLLMVLMLFVVLDMDVPLATWTRAPTTATTWAILNHLASLFLAVTDVERDAFWLFVAFVQTLAPLPGLPSLPGVAPQTASQDRERLNELRCLLASHHAGLAHFLFSPSWTASAPGSIGTATTPGATTQSEATVVESIVSEWFAAHFANVLPASALEGVWDLVLAGAPGILVYVALSLLLALRRKLEGCRSPEELARTLRGAGRFVDPEAVTLTAIELWEKPILAKMSRESRQHLDM</sequence>
<dbReference type="Gene3D" id="1.10.10.750">
    <property type="entry name" value="Ypt/Rab-GAP domain of gyp1p, domain 1"/>
    <property type="match status" value="1"/>
</dbReference>
<evidence type="ECO:0000256" key="5">
    <source>
        <dbReference type="ARBA" id="ARBA00046045"/>
    </source>
</evidence>
<keyword evidence="10" id="KW-1185">Reference proteome</keyword>
<keyword evidence="6" id="KW-0812">Transmembrane</keyword>
<reference evidence="10" key="1">
    <citation type="journal article" date="2018" name="Nat. Microbiol.">
        <title>Leveraging single-cell genomics to expand the fungal tree of life.</title>
        <authorList>
            <person name="Ahrendt S.R."/>
            <person name="Quandt C.A."/>
            <person name="Ciobanu D."/>
            <person name="Clum A."/>
            <person name="Salamov A."/>
            <person name="Andreopoulos B."/>
            <person name="Cheng J.F."/>
            <person name="Woyke T."/>
            <person name="Pelin A."/>
            <person name="Henrissat B."/>
            <person name="Reynolds N.K."/>
            <person name="Benny G.L."/>
            <person name="Smith M.E."/>
            <person name="James T.Y."/>
            <person name="Grigoriev I.V."/>
        </authorList>
    </citation>
    <scope>NUCLEOTIDE SEQUENCE [LARGE SCALE GENOMIC DNA]</scope>
    <source>
        <strain evidence="10">ATCC 52028</strain>
    </source>
</reference>
<dbReference type="Proteomes" id="UP000274922">
    <property type="component" value="Unassembled WGS sequence"/>
</dbReference>
<name>A0A4P9WVY1_9FUNG</name>
<evidence type="ECO:0000256" key="2">
    <source>
        <dbReference type="ARBA" id="ARBA00004656"/>
    </source>
</evidence>
<proteinExistence type="predicted"/>
<dbReference type="STRING" id="1555241.A0A4P9WVY1"/>
<feature type="domain" description="Rab-GAP TBC" evidence="7">
    <location>
        <begin position="48"/>
        <end position="331"/>
    </location>
</feature>
<accession>A0A4P9WVY1</accession>
<dbReference type="InterPro" id="IPR039842">
    <property type="entry name" value="TBC1D7"/>
</dbReference>
<reference evidence="9" key="2">
    <citation type="submission" date="2018-04" db="EMBL/GenBank/DDBJ databases">
        <title>Leveraging single-cell genomics to expand the Fungal Tree of Life.</title>
        <authorList>
            <consortium name="DOE Joint Genome Institute"/>
            <person name="Ahrendt S.R."/>
            <person name="Quandt C.A."/>
            <person name="Ciobanu D."/>
            <person name="Clum A."/>
            <person name="Salamov A."/>
            <person name="Andreopoulos B."/>
            <person name="Cheng J.-F."/>
            <person name="Woyke T."/>
            <person name="Pelin A."/>
            <person name="Henrissat B."/>
            <person name="Benny G.L."/>
            <person name="Smith M.E."/>
            <person name="James T.Y."/>
            <person name="Grigoriev I.V."/>
        </authorList>
    </citation>
    <scope>NUCLEOTIDE SEQUENCE</scope>
    <source>
        <strain evidence="9">ATCC 52028</strain>
    </source>
</reference>
<evidence type="ECO:0000313" key="8">
    <source>
        <dbReference type="EMBL" id="RKO96832.1"/>
    </source>
</evidence>
<evidence type="ECO:0000256" key="3">
    <source>
        <dbReference type="ARBA" id="ARBA00015455"/>
    </source>
</evidence>
<dbReference type="SMART" id="SM00164">
    <property type="entry name" value="TBC"/>
    <property type="match status" value="1"/>
</dbReference>
<feature type="transmembrane region" description="Helical" evidence="6">
    <location>
        <begin position="326"/>
        <end position="346"/>
    </location>
</feature>
<dbReference type="PROSITE" id="PS50086">
    <property type="entry name" value="TBC_RABGAP"/>
    <property type="match status" value="1"/>
</dbReference>
<dbReference type="PANTHER" id="PTHR13530:SF3">
    <property type="entry name" value="TBC1 DOMAIN FAMILY MEMBER 7"/>
    <property type="match status" value="1"/>
</dbReference>
<dbReference type="GO" id="GO:0032007">
    <property type="term" value="P:negative regulation of TOR signaling"/>
    <property type="evidence" value="ECO:0007669"/>
    <property type="project" value="TreeGrafter"/>
</dbReference>
<dbReference type="AlphaFoldDB" id="A0A4P9WVY1"/>
<evidence type="ECO:0000256" key="4">
    <source>
        <dbReference type="ARBA" id="ARBA00023228"/>
    </source>
</evidence>
<gene>
    <name evidence="8" type="ORF">CAUPRSCDRAFT_11470</name>
    <name evidence="9" type="ORF">CXG81DRAFT_25052</name>
</gene>
<evidence type="ECO:0000313" key="10">
    <source>
        <dbReference type="Proteomes" id="UP000274922"/>
    </source>
</evidence>
<evidence type="ECO:0000259" key="7">
    <source>
        <dbReference type="PROSITE" id="PS50086"/>
    </source>
</evidence>
<comment type="subcellular location">
    <subcellularLocation>
        <location evidence="1">Cytoplasm</location>
        <location evidence="1">Cytosol</location>
    </subcellularLocation>
    <subcellularLocation>
        <location evidence="2">Lysosome membrane</location>
    </subcellularLocation>
</comment>
<comment type="function">
    <text evidence="5">Non-catalytic component of the TSC-TBC complex, a multiprotein complex that acts as a negative regulator of the canonical mTORC1 complex, an evolutionarily conserved central nutrient sensor that stimulates anabolic reactions and macromolecule biosynthesis to promote cellular biomass generation and growth. The TSC-TBC complex acts as a GTPase-activating protein (GAP) for the small GTPase RHEB, a direct activator of the protein kinase activity of mTORC1. In absence of nutrients, the TSC-TBC complex inhibits mTORC1, thereby preventing phosphorylation of ribosomal protein S6 kinase (RPS6KB1 and RPS6KB2) and EIF4EBP1 (4E-BP1) by the mTORC1 signaling. The TSC-TBC complex is inactivated in response to nutrients, relieving inhibition of mTORC1.</text>
</comment>
<evidence type="ECO:0000313" key="9">
    <source>
        <dbReference type="EMBL" id="RKP02273.1"/>
    </source>
</evidence>
<dbReference type="GO" id="GO:0005829">
    <property type="term" value="C:cytosol"/>
    <property type="evidence" value="ECO:0007669"/>
    <property type="project" value="UniProtKB-SubCell"/>
</dbReference>